<evidence type="ECO:0000256" key="8">
    <source>
        <dbReference type="ARBA" id="ARBA00023136"/>
    </source>
</evidence>
<protein>
    <recommendedName>
        <fullName evidence="3 9">Mitochondrial import inner membrane translocase subunit TIM22</fullName>
    </recommendedName>
</protein>
<sequence>MAKNISIQKRLKPFLIKATNDAVRGYVFGSVFGMFVPGNRSLSESMHASGKTFAKMSLVFTATEFACEIVRNKKDAYNTVISGTVAGAMTCKKHPFLSAAVFGAYSGISEYLKEY</sequence>
<keyword evidence="4" id="KW-0812">Transmembrane</keyword>
<comment type="similarity">
    <text evidence="2 9">Belongs to the Tim17/Tim22/Tim23 family.</text>
</comment>
<evidence type="ECO:0000313" key="10">
    <source>
        <dbReference type="EMBL" id="ORD93873.1"/>
    </source>
</evidence>
<keyword evidence="8" id="KW-0472">Membrane</keyword>
<accession>A0A1Y1S790</accession>
<keyword evidence="9" id="KW-0813">Transport</keyword>
<keyword evidence="6" id="KW-1133">Transmembrane helix</keyword>
<evidence type="ECO:0000256" key="4">
    <source>
        <dbReference type="ARBA" id="ARBA00022692"/>
    </source>
</evidence>
<evidence type="ECO:0000256" key="6">
    <source>
        <dbReference type="ARBA" id="ARBA00022989"/>
    </source>
</evidence>
<keyword evidence="9" id="KW-0653">Protein transport</keyword>
<evidence type="ECO:0000256" key="9">
    <source>
        <dbReference type="RuleBase" id="RU367038"/>
    </source>
</evidence>
<keyword evidence="5 9" id="KW-0999">Mitochondrion inner membrane</keyword>
<keyword evidence="7 9" id="KW-0496">Mitochondrion</keyword>
<dbReference type="Pfam" id="PF02466">
    <property type="entry name" value="Tim17"/>
    <property type="match status" value="1"/>
</dbReference>
<dbReference type="OrthoDB" id="75343at2759"/>
<dbReference type="PANTHER" id="PTHR14110">
    <property type="entry name" value="MITOCHONDRIAL IMPORT INNER MEMBRANE TRANSLOCASE SUBUNIT TIM22"/>
    <property type="match status" value="1"/>
</dbReference>
<dbReference type="VEuPathDB" id="MicrosporidiaDB:ECANGB1_1444"/>
<reference evidence="10 11" key="1">
    <citation type="journal article" date="2017" name="Environ. Microbiol.">
        <title>Decay of the glycolytic pathway and adaptation to intranuclear parasitism within Enterocytozoonidae microsporidia.</title>
        <authorList>
            <person name="Wiredu Boakye D."/>
            <person name="Jaroenlak P."/>
            <person name="Prachumwat A."/>
            <person name="Williams T.A."/>
            <person name="Bateman K.S."/>
            <person name="Itsathitphaisarn O."/>
            <person name="Sritunyalucksana K."/>
            <person name="Paszkiewicz K.H."/>
            <person name="Moore K.A."/>
            <person name="Stentiford G.D."/>
            <person name="Williams B.A."/>
        </authorList>
    </citation>
    <scope>NUCLEOTIDE SEQUENCE [LARGE SCALE GENOMIC DNA]</scope>
    <source>
        <strain evidence="10 11">GB1</strain>
    </source>
</reference>
<dbReference type="EMBL" id="LWDP01000042">
    <property type="protein sequence ID" value="ORD93873.1"/>
    <property type="molecule type" value="Genomic_DNA"/>
</dbReference>
<dbReference type="GO" id="GO:0045039">
    <property type="term" value="P:protein insertion into mitochondrial inner membrane"/>
    <property type="evidence" value="ECO:0007669"/>
    <property type="project" value="UniProtKB-UniRule"/>
</dbReference>
<evidence type="ECO:0000256" key="3">
    <source>
        <dbReference type="ARBA" id="ARBA00020722"/>
    </source>
</evidence>
<comment type="function">
    <text evidence="9">Essential core component of the TIM22 complex, a complex that mediates the import and insertion of multi-pass transmembrane proteins into the mitochondrial inner membrane. In the TIM22 complex, it constitutes the voltage-activated and signal-gated channel. Forms a twin-pore translocase that uses the membrane potential as external driving force in 2 voltage-dependent steps.</text>
</comment>
<dbReference type="Proteomes" id="UP000192639">
    <property type="component" value="Unassembled WGS sequence"/>
</dbReference>
<evidence type="ECO:0000256" key="1">
    <source>
        <dbReference type="ARBA" id="ARBA00004448"/>
    </source>
</evidence>
<dbReference type="GO" id="GO:0042721">
    <property type="term" value="C:TIM22 mitochondrial import inner membrane insertion complex"/>
    <property type="evidence" value="ECO:0007669"/>
    <property type="project" value="UniProtKB-UniRule"/>
</dbReference>
<evidence type="ECO:0000256" key="5">
    <source>
        <dbReference type="ARBA" id="ARBA00022792"/>
    </source>
</evidence>
<evidence type="ECO:0000313" key="11">
    <source>
        <dbReference type="Proteomes" id="UP000192639"/>
    </source>
</evidence>
<evidence type="ECO:0000256" key="7">
    <source>
        <dbReference type="ARBA" id="ARBA00023128"/>
    </source>
</evidence>
<comment type="subunit">
    <text evidence="9">Component of the TIM22 complex.</text>
</comment>
<dbReference type="PANTHER" id="PTHR14110:SF0">
    <property type="entry name" value="MITOCHONDRIAL IMPORT INNER MEMBRANE TRANSLOCASE SUBUNIT TIM22"/>
    <property type="match status" value="1"/>
</dbReference>
<proteinExistence type="inferred from homology"/>
<dbReference type="GO" id="GO:0030943">
    <property type="term" value="F:mitochondrion targeting sequence binding"/>
    <property type="evidence" value="ECO:0007669"/>
    <property type="project" value="TreeGrafter"/>
</dbReference>
<dbReference type="InterPro" id="IPR039175">
    <property type="entry name" value="TIM22"/>
</dbReference>
<dbReference type="AlphaFoldDB" id="A0A1Y1S790"/>
<comment type="subcellular location">
    <subcellularLocation>
        <location evidence="1 9">Mitochondrion inner membrane</location>
        <topology evidence="1 9">Multi-pass membrane protein</topology>
    </subcellularLocation>
</comment>
<dbReference type="GO" id="GO:0008320">
    <property type="term" value="F:protein transmembrane transporter activity"/>
    <property type="evidence" value="ECO:0007669"/>
    <property type="project" value="UniProtKB-UniRule"/>
</dbReference>
<organism evidence="10 11">
    <name type="scientific">Enterospora canceri</name>
    <dbReference type="NCBI Taxonomy" id="1081671"/>
    <lineage>
        <taxon>Eukaryota</taxon>
        <taxon>Fungi</taxon>
        <taxon>Fungi incertae sedis</taxon>
        <taxon>Microsporidia</taxon>
        <taxon>Enterocytozoonidae</taxon>
        <taxon>Enterospora</taxon>
    </lineage>
</organism>
<keyword evidence="9" id="KW-0811">Translocation</keyword>
<keyword evidence="11" id="KW-1185">Reference proteome</keyword>
<evidence type="ECO:0000256" key="2">
    <source>
        <dbReference type="ARBA" id="ARBA00008444"/>
    </source>
</evidence>
<name>A0A1Y1S790_9MICR</name>
<comment type="caution">
    <text evidence="10">The sequence shown here is derived from an EMBL/GenBank/DDBJ whole genome shotgun (WGS) entry which is preliminary data.</text>
</comment>
<gene>
    <name evidence="10" type="ORF">ECANGB1_1444</name>
</gene>